<organism evidence="3 4">
    <name type="scientific">Flammeovirga aprica JL-4</name>
    <dbReference type="NCBI Taxonomy" id="694437"/>
    <lineage>
        <taxon>Bacteria</taxon>
        <taxon>Pseudomonadati</taxon>
        <taxon>Bacteroidota</taxon>
        <taxon>Cytophagia</taxon>
        <taxon>Cytophagales</taxon>
        <taxon>Flammeovirgaceae</taxon>
        <taxon>Flammeovirga</taxon>
    </lineage>
</organism>
<sequence>MTKYIYTLFFTLSFSFTSFSQGVSSEEIEQGVADYISYFDSVNLQTNYLLNLSFQGVEDFEKFSPVDNQSHHYVFSSSNEWKRLYYKVKNAEKSQSTVLDLQETISNTITKSNQIPIGLIDVHGDYVYDNGFELYFNATTQKLYDNVTADKKHIYGVSNLISSVDDLTVEFLIHSSFLLKDNSHYSTVAIDFDNGTGYKTYTLNNQTISINYSSGGEKNIRFKVVKNNEEYISYSTLVVNDYSDIVIEKVQPITSQITPENSNGRVTHVEVQGGEIHFFLDNEDDFDKPVLIVEGFDPSGTTTPQRLFGKYAASENWVDMLNAGYDIAVLTFDENWDDLRDNAQVLKDAIRFLNEDKNGDHDIIIIGESMGGIITRIALKEMEDDGIDHHVSLYISHDSPHKGANIPLGIQTLAKSITEAEQDSKIARYLIDLLSSEGIDELKGILNSATSTAGRQMLIRNFSHLNSIDNEYTNFQQFLNNLGWPSQSRNISIINGSNDFESQLKHFQFPNRGFQQLGDDYINLDFGRKWYNFLGAVVNAKVSPIGQQNYQVSRLYLKVAFIDIVNYRRHANFNYNSPLDLLPGAVSRNDLINGYCFVPTVSSLASTNDMLNNSARYIEDQRMWSKRTLIGDGSIPFDNVYSPAENTNHTFINQRNEDLMDISMNEIWGLVLQQEVMVNEGFLQNKTINGEWAFSTNTSIEAGRFAMPDEWGNHPNSANDKLEDIGDFVVKSGSNIRLTTEGQVTNCV</sequence>
<evidence type="ECO:0000313" key="4">
    <source>
        <dbReference type="Proteomes" id="UP000576082"/>
    </source>
</evidence>
<dbReference type="Gene3D" id="3.40.50.1820">
    <property type="entry name" value="alpha/beta hydrolase"/>
    <property type="match status" value="1"/>
</dbReference>
<dbReference type="SUPFAM" id="SSF53474">
    <property type="entry name" value="alpha/beta-Hydrolases"/>
    <property type="match status" value="1"/>
</dbReference>
<name>A0A7X9S0C6_9BACT</name>
<dbReference type="AlphaFoldDB" id="A0A7X9S0C6"/>
<feature type="domain" description="GPI inositol-deacylase PGAP1-like alpha/beta" evidence="2">
    <location>
        <begin position="338"/>
        <end position="480"/>
    </location>
</feature>
<dbReference type="RefSeq" id="WP_169660284.1">
    <property type="nucleotide sequence ID" value="NZ_JABANE010000133.1"/>
</dbReference>
<dbReference type="InterPro" id="IPR012908">
    <property type="entry name" value="PGAP1-ab_dom-like"/>
</dbReference>
<gene>
    <name evidence="3" type="ORF">HHU12_29275</name>
</gene>
<dbReference type="Proteomes" id="UP000576082">
    <property type="component" value="Unassembled WGS sequence"/>
</dbReference>
<keyword evidence="4" id="KW-1185">Reference proteome</keyword>
<dbReference type="EMBL" id="JABANE010000133">
    <property type="protein sequence ID" value="NME72090.1"/>
    <property type="molecule type" value="Genomic_DNA"/>
</dbReference>
<dbReference type="Pfam" id="PF07819">
    <property type="entry name" value="PGAP1"/>
    <property type="match status" value="1"/>
</dbReference>
<reference evidence="3 4" key="1">
    <citation type="submission" date="2020-04" db="EMBL/GenBank/DDBJ databases">
        <title>Flammeovirga sp. SR4, a novel species isolated from seawater.</title>
        <authorList>
            <person name="Wang X."/>
        </authorList>
    </citation>
    <scope>NUCLEOTIDE SEQUENCE [LARGE SCALE GENOMIC DNA]</scope>
    <source>
        <strain evidence="3 4">ATCC 23126</strain>
    </source>
</reference>
<feature type="signal peptide" evidence="1">
    <location>
        <begin position="1"/>
        <end position="20"/>
    </location>
</feature>
<keyword evidence="1" id="KW-0732">Signal</keyword>
<evidence type="ECO:0000256" key="1">
    <source>
        <dbReference type="SAM" id="SignalP"/>
    </source>
</evidence>
<feature type="chain" id="PRO_5030972102" description="GPI inositol-deacylase PGAP1-like alpha/beta domain-containing protein" evidence="1">
    <location>
        <begin position="21"/>
        <end position="748"/>
    </location>
</feature>
<protein>
    <recommendedName>
        <fullName evidence="2">GPI inositol-deacylase PGAP1-like alpha/beta domain-containing protein</fullName>
    </recommendedName>
</protein>
<accession>A0A7X9S0C6</accession>
<evidence type="ECO:0000259" key="2">
    <source>
        <dbReference type="Pfam" id="PF07819"/>
    </source>
</evidence>
<proteinExistence type="predicted"/>
<dbReference type="InterPro" id="IPR029058">
    <property type="entry name" value="AB_hydrolase_fold"/>
</dbReference>
<comment type="caution">
    <text evidence="3">The sequence shown here is derived from an EMBL/GenBank/DDBJ whole genome shotgun (WGS) entry which is preliminary data.</text>
</comment>
<evidence type="ECO:0000313" key="3">
    <source>
        <dbReference type="EMBL" id="NME72090.1"/>
    </source>
</evidence>
<dbReference type="GO" id="GO:0016788">
    <property type="term" value="F:hydrolase activity, acting on ester bonds"/>
    <property type="evidence" value="ECO:0007669"/>
    <property type="project" value="InterPro"/>
</dbReference>